<dbReference type="InterPro" id="IPR050126">
    <property type="entry name" value="Ap4A_hydrolase"/>
</dbReference>
<sequence>MRYAVLADLHANRQAIEACLLHAGGQHYDRLVLLGDIVGYGGDPLWAAEFAQGAVAQGALAVLGNHDEAVATGRSAGMTGDAAAAVAWHRSVLPPASLAFLGALPREAMAEEIRLLHADPAAPDSWNYVTDAEAARAGLDASPHWLTLCGHVHAPRLYGLTATDKLAALRPVPGQAVPLLRARRWLAVMGSVGQPRDGDPSACYAILDSGRAECTWHRVPYEVEAAAARIRAAGLPERLAARLSEGR</sequence>
<dbReference type="Pfam" id="PF12850">
    <property type="entry name" value="Metallophos_2"/>
    <property type="match status" value="1"/>
</dbReference>
<dbReference type="CDD" id="cd00838">
    <property type="entry name" value="MPP_superfamily"/>
    <property type="match status" value="1"/>
</dbReference>
<proteinExistence type="inferred from homology"/>
<dbReference type="Proteomes" id="UP000005324">
    <property type="component" value="Unassembled WGS sequence"/>
</dbReference>
<dbReference type="InterPro" id="IPR024654">
    <property type="entry name" value="Calcineurin-like_PHP_lpxH"/>
</dbReference>
<dbReference type="PANTHER" id="PTHR42850">
    <property type="entry name" value="METALLOPHOSPHOESTERASE"/>
    <property type="match status" value="1"/>
</dbReference>
<comment type="caution">
    <text evidence="3">The sequence shown here is derived from an EMBL/GenBank/DDBJ whole genome shotgun (WGS) entry which is preliminary data.</text>
</comment>
<dbReference type="HOGENOM" id="CLU_074761_1_1_5"/>
<keyword evidence="4" id="KW-1185">Reference proteome</keyword>
<dbReference type="InterPro" id="IPR011152">
    <property type="entry name" value="Pesterase_MJ0912"/>
</dbReference>
<comment type="similarity">
    <text evidence="1">Belongs to the metallophosphoesterase superfamily. YfcE family.</text>
</comment>
<evidence type="ECO:0000313" key="4">
    <source>
        <dbReference type="Proteomes" id="UP000005324"/>
    </source>
</evidence>
<protein>
    <submittedName>
        <fullName evidence="3">Ser/Thr phosphatase family protein</fullName>
    </submittedName>
</protein>
<dbReference type="PANTHER" id="PTHR42850:SF2">
    <property type="entry name" value="BLL5683 PROTEIN"/>
    <property type="match status" value="1"/>
</dbReference>
<dbReference type="RefSeq" id="WP_007005246.1">
    <property type="nucleotide sequence ID" value="NZ_GG770781.1"/>
</dbReference>
<dbReference type="SUPFAM" id="SSF56300">
    <property type="entry name" value="Metallo-dependent phosphatases"/>
    <property type="match status" value="1"/>
</dbReference>
<dbReference type="GO" id="GO:0016791">
    <property type="term" value="F:phosphatase activity"/>
    <property type="evidence" value="ECO:0007669"/>
    <property type="project" value="TreeGrafter"/>
</dbReference>
<reference evidence="3 4" key="1">
    <citation type="submission" date="2010-04" db="EMBL/GenBank/DDBJ databases">
        <authorList>
            <person name="Qin X."/>
            <person name="Bachman B."/>
            <person name="Battles P."/>
            <person name="Bell A."/>
            <person name="Bess C."/>
            <person name="Bickham C."/>
            <person name="Chaboub L."/>
            <person name="Chen D."/>
            <person name="Coyle M."/>
            <person name="Deiros D.R."/>
            <person name="Dinh H."/>
            <person name="Forbes L."/>
            <person name="Fowler G."/>
            <person name="Francisco L."/>
            <person name="Fu Q."/>
            <person name="Gubbala S."/>
            <person name="Hale W."/>
            <person name="Han Y."/>
            <person name="Hemphill L."/>
            <person name="Highlander S.K."/>
            <person name="Hirani K."/>
            <person name="Hogues M."/>
            <person name="Jackson L."/>
            <person name="Jakkamsetti A."/>
            <person name="Javaid M."/>
            <person name="Jiang H."/>
            <person name="Korchina V."/>
            <person name="Kovar C."/>
            <person name="Lara F."/>
            <person name="Lee S."/>
            <person name="Mata R."/>
            <person name="Mathew T."/>
            <person name="Moen C."/>
            <person name="Morales K."/>
            <person name="Munidasa M."/>
            <person name="Nazareth L."/>
            <person name="Ngo R."/>
            <person name="Nguyen L."/>
            <person name="Okwuonu G."/>
            <person name="Ongeri F."/>
            <person name="Patil S."/>
            <person name="Petrosino J."/>
            <person name="Pham C."/>
            <person name="Pham P."/>
            <person name="Pu L.-L."/>
            <person name="Puazo M."/>
            <person name="Raj R."/>
            <person name="Reid J."/>
            <person name="Rouhana J."/>
            <person name="Saada N."/>
            <person name="Shang Y."/>
            <person name="Simmons D."/>
            <person name="Thornton R."/>
            <person name="Warren J."/>
            <person name="Weissenberger G."/>
            <person name="Zhang J."/>
            <person name="Zhang L."/>
            <person name="Zhou C."/>
            <person name="Zhu D."/>
            <person name="Muzny D."/>
            <person name="Worley K."/>
            <person name="Gibbs R."/>
        </authorList>
    </citation>
    <scope>NUCLEOTIDE SEQUENCE [LARGE SCALE GENOMIC DNA]</scope>
    <source>
        <strain evidence="3 4">ATCC 49957</strain>
    </source>
</reference>
<accession>D5RJY7</accession>
<dbReference type="PIRSF" id="PIRSF000883">
    <property type="entry name" value="Pesterase_MJ0912"/>
    <property type="match status" value="1"/>
</dbReference>
<gene>
    <name evidence="3" type="ORF">HMPREF0731_1397</name>
</gene>
<evidence type="ECO:0000256" key="1">
    <source>
        <dbReference type="ARBA" id="ARBA00008950"/>
    </source>
</evidence>
<organism evidence="3 4">
    <name type="scientific">Pseudoroseomonas cervicalis ATCC 49957</name>
    <dbReference type="NCBI Taxonomy" id="525371"/>
    <lineage>
        <taxon>Bacteria</taxon>
        <taxon>Pseudomonadati</taxon>
        <taxon>Pseudomonadota</taxon>
        <taxon>Alphaproteobacteria</taxon>
        <taxon>Acetobacterales</taxon>
        <taxon>Roseomonadaceae</taxon>
        <taxon>Roseomonas</taxon>
    </lineage>
</organism>
<dbReference type="EMBL" id="ADVL01000233">
    <property type="protein sequence ID" value="EFH12375.1"/>
    <property type="molecule type" value="Genomic_DNA"/>
</dbReference>
<dbReference type="OrthoDB" id="9813918at2"/>
<dbReference type="GO" id="GO:0005737">
    <property type="term" value="C:cytoplasm"/>
    <property type="evidence" value="ECO:0007669"/>
    <property type="project" value="TreeGrafter"/>
</dbReference>
<feature type="domain" description="Calcineurin-like phosphoesterase" evidence="2">
    <location>
        <begin position="1"/>
        <end position="208"/>
    </location>
</feature>
<name>D5RJY7_9PROT</name>
<dbReference type="AlphaFoldDB" id="D5RJY7"/>
<evidence type="ECO:0000259" key="2">
    <source>
        <dbReference type="Pfam" id="PF12850"/>
    </source>
</evidence>
<evidence type="ECO:0000313" key="3">
    <source>
        <dbReference type="EMBL" id="EFH12375.1"/>
    </source>
</evidence>
<dbReference type="Gene3D" id="3.60.21.10">
    <property type="match status" value="1"/>
</dbReference>
<dbReference type="InterPro" id="IPR029052">
    <property type="entry name" value="Metallo-depent_PP-like"/>
</dbReference>